<dbReference type="AlphaFoldDB" id="A0A0M7AK88"/>
<dbReference type="PANTHER" id="PTHR43362:SF1">
    <property type="entry name" value="MANNITOL DEHYDROGENASE 2-RELATED"/>
    <property type="match status" value="1"/>
</dbReference>
<keyword evidence="1 4" id="KW-0560">Oxidoreductase</keyword>
<gene>
    <name evidence="4" type="primary">por</name>
    <name evidence="4" type="ORF">LAX5112_04289</name>
</gene>
<dbReference type="Gene3D" id="3.40.50.720">
    <property type="entry name" value="NAD(P)-binding Rossmann-like Domain"/>
    <property type="match status" value="1"/>
</dbReference>
<protein>
    <submittedName>
        <fullName evidence="4">Polyol:NADP oxidoreductase</fullName>
        <ecNumber evidence="4">1.1.1.-</ecNumber>
    </submittedName>
</protein>
<evidence type="ECO:0000313" key="4">
    <source>
        <dbReference type="EMBL" id="CTQ75575.1"/>
    </source>
</evidence>
<dbReference type="PRINTS" id="PR00084">
    <property type="entry name" value="MTLDHDRGNASE"/>
</dbReference>
<feature type="domain" description="Mannitol dehydrogenase N-terminal" evidence="2">
    <location>
        <begin position="18"/>
        <end position="264"/>
    </location>
</feature>
<dbReference type="SUPFAM" id="SSF51735">
    <property type="entry name" value="NAD(P)-binding Rossmann-fold domains"/>
    <property type="match status" value="1"/>
</dbReference>
<dbReference type="SUPFAM" id="SSF48179">
    <property type="entry name" value="6-phosphogluconate dehydrogenase C-terminal domain-like"/>
    <property type="match status" value="1"/>
</dbReference>
<dbReference type="InterPro" id="IPR013328">
    <property type="entry name" value="6PGD_dom2"/>
</dbReference>
<dbReference type="InterPro" id="IPR036291">
    <property type="entry name" value="NAD(P)-bd_dom_sf"/>
</dbReference>
<sequence length="475" mass="51541">MSVNLSLPDYDRSLLKTRVFHIGFGAFAKAHTAVFQDELLCQSKSDWGMAVARLNSGADELSALDKASGLFTIGEMSDDALALRQVGAVIKTLHPNRDGIDALIAQICEPDLHVVTLTITEKGYGLTRGRLDLENAGIAADLKQPTDPKTAIGLLVEGLRLRSQRKLPGLTILSCDNLPANGKLCGTAVLEFAEKLDPELKDWIFENCRFPCSMVDRITPAMTEASFEKLAGALGTSDPNGILCEPFKQWVIEDSFAGEKPNWDLAGARFVPDVEPYEDIKLRMLNGSHSFLAYLGALAGKETIADCMADPVFKTATQNLMMGEQAPTLSVPGGFDISAYGDELIARFSNQALRHRTTQIASDGSQKLPQRLLAPIRRHIEADRPWPMSALAVAGWMRYCRGTSETGADLPVNDPHASRISELVAGSDDEDYVLNMMLLAGIFGSDLPAEPAFVKQVSHAYKTLKHDGVRAALAA</sequence>
<dbReference type="InterPro" id="IPR013118">
    <property type="entry name" value="Mannitol_DH_C"/>
</dbReference>
<evidence type="ECO:0000259" key="2">
    <source>
        <dbReference type="Pfam" id="PF01232"/>
    </source>
</evidence>
<organism evidence="4 5">
    <name type="scientific">Roseibium alexandrii</name>
    <dbReference type="NCBI Taxonomy" id="388408"/>
    <lineage>
        <taxon>Bacteria</taxon>
        <taxon>Pseudomonadati</taxon>
        <taxon>Pseudomonadota</taxon>
        <taxon>Alphaproteobacteria</taxon>
        <taxon>Hyphomicrobiales</taxon>
        <taxon>Stappiaceae</taxon>
        <taxon>Roseibium</taxon>
    </lineage>
</organism>
<dbReference type="RefSeq" id="WP_055673522.1">
    <property type="nucleotide sequence ID" value="NZ_CXWD01000022.1"/>
</dbReference>
<evidence type="ECO:0000259" key="3">
    <source>
        <dbReference type="Pfam" id="PF08125"/>
    </source>
</evidence>
<accession>A0A0M7AK88</accession>
<dbReference type="EMBL" id="CXWD01000022">
    <property type="protein sequence ID" value="CTQ75575.1"/>
    <property type="molecule type" value="Genomic_DNA"/>
</dbReference>
<dbReference type="PANTHER" id="PTHR43362">
    <property type="entry name" value="MANNITOL DEHYDROGENASE DSF1-RELATED"/>
    <property type="match status" value="1"/>
</dbReference>
<feature type="domain" description="Mannitol dehydrogenase C-terminal" evidence="3">
    <location>
        <begin position="273"/>
        <end position="464"/>
    </location>
</feature>
<dbReference type="InterPro" id="IPR000669">
    <property type="entry name" value="Mannitol_DH"/>
</dbReference>
<dbReference type="InterPro" id="IPR008927">
    <property type="entry name" value="6-PGluconate_DH-like_C_sf"/>
</dbReference>
<dbReference type="Gene3D" id="1.10.1040.10">
    <property type="entry name" value="N-(1-d-carboxylethyl)-l-norvaline Dehydrogenase, domain 2"/>
    <property type="match status" value="1"/>
</dbReference>
<dbReference type="OrthoDB" id="271711at2"/>
<keyword evidence="5" id="KW-1185">Reference proteome</keyword>
<proteinExistence type="predicted"/>
<dbReference type="STRING" id="388408.LAX5112_04289"/>
<dbReference type="EC" id="1.1.1.-" evidence="4"/>
<evidence type="ECO:0000313" key="5">
    <source>
        <dbReference type="Proteomes" id="UP000053235"/>
    </source>
</evidence>
<reference evidence="5" key="1">
    <citation type="submission" date="2015-07" db="EMBL/GenBank/DDBJ databases">
        <authorList>
            <person name="Rodrigo-Torres Lidia"/>
            <person name="Arahal R.David."/>
        </authorList>
    </citation>
    <scope>NUCLEOTIDE SEQUENCE [LARGE SCALE GENOMIC DNA]</scope>
    <source>
        <strain evidence="5">CECT 5112</strain>
    </source>
</reference>
<dbReference type="GO" id="GO:0016616">
    <property type="term" value="F:oxidoreductase activity, acting on the CH-OH group of donors, NAD or NADP as acceptor"/>
    <property type="evidence" value="ECO:0007669"/>
    <property type="project" value="TreeGrafter"/>
</dbReference>
<evidence type="ECO:0000256" key="1">
    <source>
        <dbReference type="ARBA" id="ARBA00023002"/>
    </source>
</evidence>
<dbReference type="Pfam" id="PF08125">
    <property type="entry name" value="Mannitol_dh_C"/>
    <property type="match status" value="1"/>
</dbReference>
<dbReference type="InterPro" id="IPR050988">
    <property type="entry name" value="Mannitol_DH/Oxidoreductase"/>
</dbReference>
<name>A0A0M7AK88_9HYPH</name>
<dbReference type="Proteomes" id="UP000053235">
    <property type="component" value="Unassembled WGS sequence"/>
</dbReference>
<dbReference type="InterPro" id="IPR013131">
    <property type="entry name" value="Mannitol_DH_N"/>
</dbReference>
<dbReference type="Pfam" id="PF01232">
    <property type="entry name" value="Mannitol_dh"/>
    <property type="match status" value="1"/>
</dbReference>